<feature type="transmembrane region" description="Helical" evidence="6">
    <location>
        <begin position="275"/>
        <end position="296"/>
    </location>
</feature>
<dbReference type="InterPro" id="IPR050545">
    <property type="entry name" value="Mycobact_MmpL"/>
</dbReference>
<sequence>MTSPLKKLALPLWLLLLATLYFCAFNQAPKFDSSIMSLLPHSQQQPMVQTAIDKTSASFSNQMLLLVTGDNDAKIQQTLPHVAEAFQSLNQVDRVQWRVDDNFLTRFHQQLFPYRFALLDPQSRQALQNKQFGQFEQRTLANLFSPLSTDKLNLIEDPFGFFSHLSQQQKSSVNIQFVQSLLKVKDTEQPTYLILIKLRGDPYSLDVQKSVIDTLKTQQKQLKDIGLTLRASGMILHADAGAKQAKHEISSIGFGSLLGIVLVLLLVFRQVPPIFLMLLPVAVGCITAIAVTILLFGRIHLITLAFGAGLVGVSIDYALHFISERRYNCAQRSLSSILPGLALGLISSVLAYSVQFFAPFPGLQQMAVFSVVGLISSWLTVVLLLPVLTRRSIESPIPIATSLSAWRAKVPRFKLNKATLMLLLSFVSGTMIVIINGNAQDDVRLLQTSPLSLLKQEKQIQQMLGTSSSTQFILITCHSLDECIESEKSLIEQLVPLVKKNTLPPFQALSEHLASKQAQVENYQLVSQLYRAKLHSLYTKLGLNESQQQKAKFAFEETRANQLSAKKWQELEVNEGWRDLIISREDNNSATVIRFMGYLDSKAKHQLENTISAFPNAQLVDQVANISNVLQTYRVQITQLVLAAYLAVLLLLTWRYRMGVWRVVAPPILASLFALSAVTIIEGGVNIFHLLGLILVLGIGLDMGIFMTESTSNEQTWLAVSLSTLTSLLAFGLLAWSQTPVLHHFGLTVLIGLSVVWLLTPTMCRHDE</sequence>
<evidence type="ECO:0000256" key="2">
    <source>
        <dbReference type="ARBA" id="ARBA00022475"/>
    </source>
</evidence>
<feature type="transmembrane region" description="Helical" evidence="6">
    <location>
        <begin position="366"/>
        <end position="388"/>
    </location>
</feature>
<feature type="transmembrane region" description="Helical" evidence="6">
    <location>
        <begin position="418"/>
        <end position="437"/>
    </location>
</feature>
<dbReference type="PANTHER" id="PTHR33406:SF13">
    <property type="entry name" value="MEMBRANE PROTEIN YDFJ"/>
    <property type="match status" value="1"/>
</dbReference>
<gene>
    <name evidence="8" type="ORF">JEU11_18740</name>
</gene>
<dbReference type="RefSeq" id="WP_198825801.1">
    <property type="nucleotide sequence ID" value="NZ_JAEILT010000037.1"/>
</dbReference>
<feature type="transmembrane region" description="Helical" evidence="6">
    <location>
        <begin position="717"/>
        <end position="736"/>
    </location>
</feature>
<reference evidence="8 9" key="1">
    <citation type="submission" date="2020-12" db="EMBL/GenBank/DDBJ databases">
        <title>Draft genome sequences of nine environmental bacterial isolates colonizing plastic.</title>
        <authorList>
            <person name="Borre I."/>
            <person name="Sonnenschein E.C."/>
        </authorList>
    </citation>
    <scope>NUCLEOTIDE SEQUENCE [LARGE SCALE GENOMIC DNA]</scope>
    <source>
        <strain evidence="8 9">IB30</strain>
    </source>
</reference>
<feature type="transmembrane region" description="Helical" evidence="6">
    <location>
        <begin position="637"/>
        <end position="656"/>
    </location>
</feature>
<dbReference type="PANTHER" id="PTHR33406">
    <property type="entry name" value="MEMBRANE PROTEIN MJ1562-RELATED"/>
    <property type="match status" value="1"/>
</dbReference>
<keyword evidence="3 6" id="KW-0812">Transmembrane</keyword>
<dbReference type="Pfam" id="PF03176">
    <property type="entry name" value="MMPL"/>
    <property type="match status" value="1"/>
</dbReference>
<dbReference type="Proteomes" id="UP000649232">
    <property type="component" value="Unassembled WGS sequence"/>
</dbReference>
<evidence type="ECO:0000256" key="4">
    <source>
        <dbReference type="ARBA" id="ARBA00022989"/>
    </source>
</evidence>
<evidence type="ECO:0000256" key="6">
    <source>
        <dbReference type="SAM" id="Phobius"/>
    </source>
</evidence>
<keyword evidence="2" id="KW-1003">Cell membrane</keyword>
<dbReference type="Gene3D" id="1.20.1640.10">
    <property type="entry name" value="Multidrug efflux transporter AcrB transmembrane domain"/>
    <property type="match status" value="2"/>
</dbReference>
<dbReference type="InterPro" id="IPR004869">
    <property type="entry name" value="MMPL_dom"/>
</dbReference>
<evidence type="ECO:0000256" key="1">
    <source>
        <dbReference type="ARBA" id="ARBA00004651"/>
    </source>
</evidence>
<name>A0ABS0WJ35_9ALTE</name>
<keyword evidence="5 6" id="KW-0472">Membrane</keyword>
<feature type="transmembrane region" description="Helical" evidence="6">
    <location>
        <begin position="334"/>
        <end position="354"/>
    </location>
</feature>
<comment type="subcellular location">
    <subcellularLocation>
        <location evidence="1">Cell membrane</location>
        <topology evidence="1">Multi-pass membrane protein</topology>
    </subcellularLocation>
</comment>
<feature type="transmembrane region" description="Helical" evidence="6">
    <location>
        <begin position="249"/>
        <end position="268"/>
    </location>
</feature>
<organism evidence="8 9">
    <name type="scientific">Paraglaciecola chathamensis</name>
    <dbReference type="NCBI Taxonomy" id="368405"/>
    <lineage>
        <taxon>Bacteria</taxon>
        <taxon>Pseudomonadati</taxon>
        <taxon>Pseudomonadota</taxon>
        <taxon>Gammaproteobacteria</taxon>
        <taxon>Alteromonadales</taxon>
        <taxon>Alteromonadaceae</taxon>
        <taxon>Paraglaciecola</taxon>
    </lineage>
</organism>
<evidence type="ECO:0000256" key="3">
    <source>
        <dbReference type="ARBA" id="ARBA00022692"/>
    </source>
</evidence>
<feature type="domain" description="Membrane transport protein MMPL" evidence="7">
    <location>
        <begin position="192"/>
        <end position="327"/>
    </location>
</feature>
<dbReference type="EMBL" id="JAEILT010000037">
    <property type="protein sequence ID" value="MBJ2138496.1"/>
    <property type="molecule type" value="Genomic_DNA"/>
</dbReference>
<keyword evidence="4 6" id="KW-1133">Transmembrane helix</keyword>
<evidence type="ECO:0000256" key="5">
    <source>
        <dbReference type="ARBA" id="ARBA00023136"/>
    </source>
</evidence>
<dbReference type="SUPFAM" id="SSF82866">
    <property type="entry name" value="Multidrug efflux transporter AcrB transmembrane domain"/>
    <property type="match status" value="2"/>
</dbReference>
<evidence type="ECO:0000259" key="7">
    <source>
        <dbReference type="Pfam" id="PF03176"/>
    </source>
</evidence>
<feature type="transmembrane region" description="Helical" evidence="6">
    <location>
        <begin position="663"/>
        <end position="681"/>
    </location>
</feature>
<feature type="transmembrane region" description="Helical" evidence="6">
    <location>
        <begin position="687"/>
        <end position="705"/>
    </location>
</feature>
<feature type="transmembrane region" description="Helical" evidence="6">
    <location>
        <begin position="742"/>
        <end position="760"/>
    </location>
</feature>
<proteinExistence type="predicted"/>
<accession>A0ABS0WJ35</accession>
<evidence type="ECO:0000313" key="8">
    <source>
        <dbReference type="EMBL" id="MBJ2138496.1"/>
    </source>
</evidence>
<protein>
    <submittedName>
        <fullName evidence="8">MMPL family transporter</fullName>
    </submittedName>
</protein>
<feature type="transmembrane region" description="Helical" evidence="6">
    <location>
        <begin position="302"/>
        <end position="322"/>
    </location>
</feature>
<comment type="caution">
    <text evidence="8">The sequence shown here is derived from an EMBL/GenBank/DDBJ whole genome shotgun (WGS) entry which is preliminary data.</text>
</comment>
<evidence type="ECO:0000313" key="9">
    <source>
        <dbReference type="Proteomes" id="UP000649232"/>
    </source>
</evidence>